<reference evidence="12 13" key="1">
    <citation type="submission" date="2017-11" db="EMBL/GenBank/DDBJ databases">
        <title>Genomic Encyclopedia of Archaeal and Bacterial Type Strains, Phase II (KMG-II): From Individual Species to Whole Genera.</title>
        <authorList>
            <person name="Goeker M."/>
        </authorList>
    </citation>
    <scope>NUCLEOTIDE SEQUENCE [LARGE SCALE GENOMIC DNA]</scope>
    <source>
        <strain evidence="12 13">DSM 27763</strain>
    </source>
</reference>
<evidence type="ECO:0000256" key="2">
    <source>
        <dbReference type="ARBA" id="ARBA00022448"/>
    </source>
</evidence>
<feature type="transmembrane region" description="Helical" evidence="10">
    <location>
        <begin position="113"/>
        <end position="135"/>
    </location>
</feature>
<keyword evidence="8 10" id="KW-0472">Membrane</keyword>
<evidence type="ECO:0000259" key="11">
    <source>
        <dbReference type="Pfam" id="PF00999"/>
    </source>
</evidence>
<evidence type="ECO:0000256" key="8">
    <source>
        <dbReference type="ARBA" id="ARBA00023136"/>
    </source>
</evidence>
<dbReference type="Gene3D" id="1.20.1530.20">
    <property type="match status" value="1"/>
</dbReference>
<feature type="transmembrane region" description="Helical" evidence="10">
    <location>
        <begin position="371"/>
        <end position="389"/>
    </location>
</feature>
<dbReference type="GO" id="GO:0015297">
    <property type="term" value="F:antiporter activity"/>
    <property type="evidence" value="ECO:0007669"/>
    <property type="project" value="UniProtKB-KW"/>
</dbReference>
<dbReference type="EMBL" id="PGEZ01000002">
    <property type="protein sequence ID" value="PJJ53463.1"/>
    <property type="molecule type" value="Genomic_DNA"/>
</dbReference>
<feature type="transmembrane region" description="Helical" evidence="10">
    <location>
        <begin position="187"/>
        <end position="213"/>
    </location>
</feature>
<keyword evidence="2" id="KW-0813">Transport</keyword>
<sequence length="422" mass="42882">MTAIAGLVLAWSLLSGALSQREVTGPIVFVLAGYLLGNPAWGPFPVDIETGAVHTLAEVTLALVLFSDASRVDLRRLRRQVALPARLLGIGLPLTLLLGAAAAYVLLDDPAWSLALFVGAALAPTDAALSAQVIGDERVPRRLRLAVNVESGLNDGIATPVVAVALALAVSDLGLGPGADHPSVGEALAAIVVACVIGVALGVLGAVGVNVAGARGSALPGGRQLAALAVAVGGFALAVAIDGNGFIAAFVAGLAFGHVVDRSQTEDDADGDVTVLPELGGELLALVVWFLFGAALVPLAIEDGGPLAWVYALLSLTLLRMVPVAVALAGAGLRPREVLFLGWFGPRGLASVVFALLALEQLGESDRVGSVVAVVATTVLLSVVLHGVSAGPAARRFGVAGEPTPTRSGERPRRSWAQRTRH</sequence>
<protein>
    <submittedName>
        <fullName evidence="12">NhaP-type Na+/H+ or K+/H+ antiporter</fullName>
    </submittedName>
</protein>
<dbReference type="InterPro" id="IPR006153">
    <property type="entry name" value="Cation/H_exchanger_TM"/>
</dbReference>
<keyword evidence="13" id="KW-1185">Reference proteome</keyword>
<feature type="transmembrane region" description="Helical" evidence="10">
    <location>
        <begin position="283"/>
        <end position="301"/>
    </location>
</feature>
<proteinExistence type="predicted"/>
<evidence type="ECO:0000256" key="6">
    <source>
        <dbReference type="ARBA" id="ARBA00022989"/>
    </source>
</evidence>
<feature type="region of interest" description="Disordered" evidence="9">
    <location>
        <begin position="396"/>
        <end position="422"/>
    </location>
</feature>
<feature type="transmembrane region" description="Helical" evidence="10">
    <location>
        <begin position="87"/>
        <end position="107"/>
    </location>
</feature>
<dbReference type="PANTHER" id="PTHR32507">
    <property type="entry name" value="NA(+)/H(+) ANTIPORTER 1"/>
    <property type="match status" value="1"/>
</dbReference>
<dbReference type="InterPro" id="IPR038770">
    <property type="entry name" value="Na+/solute_symporter_sf"/>
</dbReference>
<dbReference type="Pfam" id="PF00999">
    <property type="entry name" value="Na_H_Exchanger"/>
    <property type="match status" value="1"/>
</dbReference>
<keyword evidence="4" id="KW-1003">Cell membrane</keyword>
<keyword evidence="7" id="KW-0406">Ion transport</keyword>
<keyword evidence="6 10" id="KW-1133">Transmembrane helix</keyword>
<comment type="subcellular location">
    <subcellularLocation>
        <location evidence="1">Cell membrane</location>
        <topology evidence="1">Multi-pass membrane protein</topology>
    </subcellularLocation>
</comment>
<feature type="domain" description="Cation/H+ exchanger transmembrane" evidence="11">
    <location>
        <begin position="22"/>
        <end position="394"/>
    </location>
</feature>
<keyword evidence="5 10" id="KW-0812">Transmembrane</keyword>
<evidence type="ECO:0000256" key="7">
    <source>
        <dbReference type="ARBA" id="ARBA00023065"/>
    </source>
</evidence>
<evidence type="ECO:0000256" key="1">
    <source>
        <dbReference type="ARBA" id="ARBA00004651"/>
    </source>
</evidence>
<evidence type="ECO:0000256" key="10">
    <source>
        <dbReference type="SAM" id="Phobius"/>
    </source>
</evidence>
<accession>A0A2M9B690</accession>
<dbReference type="GO" id="GO:1902600">
    <property type="term" value="P:proton transmembrane transport"/>
    <property type="evidence" value="ECO:0007669"/>
    <property type="project" value="InterPro"/>
</dbReference>
<comment type="caution">
    <text evidence="12">The sequence shown here is derived from an EMBL/GenBank/DDBJ whole genome shotgun (WGS) entry which is preliminary data.</text>
</comment>
<evidence type="ECO:0000256" key="4">
    <source>
        <dbReference type="ARBA" id="ARBA00022475"/>
    </source>
</evidence>
<evidence type="ECO:0000256" key="5">
    <source>
        <dbReference type="ARBA" id="ARBA00022692"/>
    </source>
</evidence>
<keyword evidence="3" id="KW-0050">Antiport</keyword>
<evidence type="ECO:0000256" key="9">
    <source>
        <dbReference type="SAM" id="MobiDB-lite"/>
    </source>
</evidence>
<dbReference type="Proteomes" id="UP000230842">
    <property type="component" value="Unassembled WGS sequence"/>
</dbReference>
<dbReference type="AlphaFoldDB" id="A0A2M9B690"/>
<dbReference type="PANTHER" id="PTHR32507:SF8">
    <property type="entry name" value="CNH1P"/>
    <property type="match status" value="1"/>
</dbReference>
<name>A0A2M9B690_9ACTN</name>
<organism evidence="12 13">
    <name type="scientific">Mumia flava</name>
    <dbReference type="NCBI Taxonomy" id="1348852"/>
    <lineage>
        <taxon>Bacteria</taxon>
        <taxon>Bacillati</taxon>
        <taxon>Actinomycetota</taxon>
        <taxon>Actinomycetes</taxon>
        <taxon>Propionibacteriales</taxon>
        <taxon>Nocardioidaceae</taxon>
        <taxon>Mumia</taxon>
    </lineage>
</organism>
<dbReference type="GO" id="GO:0005886">
    <property type="term" value="C:plasma membrane"/>
    <property type="evidence" value="ECO:0007669"/>
    <property type="project" value="UniProtKB-SubCell"/>
</dbReference>
<evidence type="ECO:0000313" key="12">
    <source>
        <dbReference type="EMBL" id="PJJ53463.1"/>
    </source>
</evidence>
<gene>
    <name evidence="12" type="ORF">CLV56_2952</name>
</gene>
<evidence type="ECO:0000313" key="13">
    <source>
        <dbReference type="Proteomes" id="UP000230842"/>
    </source>
</evidence>
<feature type="transmembrane region" description="Helical" evidence="10">
    <location>
        <begin position="338"/>
        <end position="359"/>
    </location>
</feature>
<evidence type="ECO:0000256" key="3">
    <source>
        <dbReference type="ARBA" id="ARBA00022449"/>
    </source>
</evidence>
<feature type="transmembrane region" description="Helical" evidence="10">
    <location>
        <begin position="225"/>
        <end position="256"/>
    </location>
</feature>
<feature type="transmembrane region" description="Helical" evidence="10">
    <location>
        <begin position="156"/>
        <end position="175"/>
    </location>
</feature>
<feature type="transmembrane region" description="Helical" evidence="10">
    <location>
        <begin position="308"/>
        <end position="332"/>
    </location>
</feature>